<name>A0AAP0NXJ4_9MAGN</name>
<comment type="caution">
    <text evidence="1">The sequence shown here is derived from an EMBL/GenBank/DDBJ whole genome shotgun (WGS) entry which is preliminary data.</text>
</comment>
<gene>
    <name evidence="1" type="ORF">Scep_018089</name>
</gene>
<dbReference type="EMBL" id="JBBNAG010000007">
    <property type="protein sequence ID" value="KAK9119996.1"/>
    <property type="molecule type" value="Genomic_DNA"/>
</dbReference>
<dbReference type="AlphaFoldDB" id="A0AAP0NXJ4"/>
<organism evidence="1 2">
    <name type="scientific">Stephania cephalantha</name>
    <dbReference type="NCBI Taxonomy" id="152367"/>
    <lineage>
        <taxon>Eukaryota</taxon>
        <taxon>Viridiplantae</taxon>
        <taxon>Streptophyta</taxon>
        <taxon>Embryophyta</taxon>
        <taxon>Tracheophyta</taxon>
        <taxon>Spermatophyta</taxon>
        <taxon>Magnoliopsida</taxon>
        <taxon>Ranunculales</taxon>
        <taxon>Menispermaceae</taxon>
        <taxon>Menispermoideae</taxon>
        <taxon>Cissampelideae</taxon>
        <taxon>Stephania</taxon>
    </lineage>
</organism>
<accession>A0AAP0NXJ4</accession>
<proteinExistence type="predicted"/>
<dbReference type="Proteomes" id="UP001419268">
    <property type="component" value="Unassembled WGS sequence"/>
</dbReference>
<reference evidence="1 2" key="1">
    <citation type="submission" date="2024-01" db="EMBL/GenBank/DDBJ databases">
        <title>Genome assemblies of Stephania.</title>
        <authorList>
            <person name="Yang L."/>
        </authorList>
    </citation>
    <scope>NUCLEOTIDE SEQUENCE [LARGE SCALE GENOMIC DNA]</scope>
    <source>
        <strain evidence="1">JXDWG</strain>
        <tissue evidence="1">Leaf</tissue>
    </source>
</reference>
<protein>
    <submittedName>
        <fullName evidence="1">Uncharacterized protein</fullName>
    </submittedName>
</protein>
<evidence type="ECO:0000313" key="1">
    <source>
        <dbReference type="EMBL" id="KAK9119996.1"/>
    </source>
</evidence>
<keyword evidence="2" id="KW-1185">Reference proteome</keyword>
<sequence length="144" mass="15898">MPHTHPPIHPTPPLVHPTTIKQISILPLQPPDFFSSLNRLALSLAIPLAVVLSNPLDRLLRRALSLAVVRSCGRAVVLSPSPNCSSSSPCSLAVVRSRARSFEPVCLIEELAHVYLLESFGRDRCSSTSWRKSMYFYLATEVKP</sequence>
<evidence type="ECO:0000313" key="2">
    <source>
        <dbReference type="Proteomes" id="UP001419268"/>
    </source>
</evidence>